<proteinExistence type="predicted"/>
<dbReference type="AlphaFoldDB" id="A0A7S1EQQ4"/>
<reference evidence="1" key="1">
    <citation type="submission" date="2021-01" db="EMBL/GenBank/DDBJ databases">
        <authorList>
            <person name="Corre E."/>
            <person name="Pelletier E."/>
            <person name="Niang G."/>
            <person name="Scheremetjew M."/>
            <person name="Finn R."/>
            <person name="Kale V."/>
            <person name="Holt S."/>
            <person name="Cochrane G."/>
            <person name="Meng A."/>
            <person name="Brown T."/>
            <person name="Cohen L."/>
        </authorList>
    </citation>
    <scope>NUCLEOTIDE SEQUENCE</scope>
    <source>
        <strain evidence="1">CCMP3278</strain>
    </source>
</reference>
<dbReference type="Pfam" id="PF13469">
    <property type="entry name" value="Sulfotransfer_3"/>
    <property type="match status" value="1"/>
</dbReference>
<organism evidence="1">
    <name type="scientific">Timspurckia oligopyrenoides</name>
    <dbReference type="NCBI Taxonomy" id="708627"/>
    <lineage>
        <taxon>Eukaryota</taxon>
        <taxon>Rhodophyta</taxon>
        <taxon>Bangiophyceae</taxon>
        <taxon>Porphyridiales</taxon>
        <taxon>Porphyridiaceae</taxon>
        <taxon>Timspurckia</taxon>
    </lineage>
</organism>
<name>A0A7S1EQQ4_9RHOD</name>
<dbReference type="EMBL" id="HBFP01003839">
    <property type="protein sequence ID" value="CAD8818315.1"/>
    <property type="molecule type" value="Transcribed_RNA"/>
</dbReference>
<evidence type="ECO:0008006" key="2">
    <source>
        <dbReference type="Google" id="ProtNLM"/>
    </source>
</evidence>
<dbReference type="InterPro" id="IPR052736">
    <property type="entry name" value="Stf3_sulfotransferase"/>
</dbReference>
<dbReference type="Gene3D" id="3.40.50.300">
    <property type="entry name" value="P-loop containing nucleotide triphosphate hydrolases"/>
    <property type="match status" value="1"/>
</dbReference>
<evidence type="ECO:0000313" key="1">
    <source>
        <dbReference type="EMBL" id="CAD8818315.1"/>
    </source>
</evidence>
<gene>
    <name evidence="1" type="ORF">TOLI1172_LOCUS2704</name>
</gene>
<dbReference type="PANTHER" id="PTHR36451">
    <property type="entry name" value="PAPS-DEPENDENT SULFOTRANSFERASE STF3"/>
    <property type="match status" value="1"/>
</dbReference>
<accession>A0A7S1EQQ4</accession>
<dbReference type="InterPro" id="IPR027417">
    <property type="entry name" value="P-loop_NTPase"/>
</dbReference>
<dbReference type="SUPFAM" id="SSF52540">
    <property type="entry name" value="P-loop containing nucleoside triphosphate hydrolases"/>
    <property type="match status" value="1"/>
</dbReference>
<sequence>MMMHSARDSGIFLSGFDAVAGDQDLIRVLGKHDAANAWRESILKYSWSCRNNFIVGICFKQWMRLVWKFKHCIDWKEYSFRVGFVSCLSIINSCLSTIEFIIFGNKIRQTIQEVSRNSDKEHPVFILGHPRSGTTLLHNLISFDSDQFYICNTFCAGFPSSFLWFESIGKVLLSRLIDTKRPMDNMKLSFELPQEDEIATSVMSGGISPYFCLPFMRNHEDFHDFFSFNSSTTSKESRETWTQSFLELYSKLKLRSQRNASAQTSCLPGSNEKKRALLKSPVHTSRIQLLLQMFPNAQFIYIHRNPYEVYASAKHMAVTTYPYVYLSVPTEETVDEFIFKQYEILWNDYFRDREMILSSNKRALIEISYSELCHDPMSSISKIYEYFGWNPWSPEFRTKLEDIVCTELRSYKKNEFQTHPREISDEISRRWNDSILQLGYEFCS</sequence>
<protein>
    <recommendedName>
        <fullName evidence="2">Protein-tyrosine sulfotransferase</fullName>
    </recommendedName>
</protein>
<dbReference type="PANTHER" id="PTHR36451:SF1">
    <property type="entry name" value="OMEGA-HYDROXY-BETA-DIHYDROMENAQUINONE-9 SULFOTRANSFERASE STF3"/>
    <property type="match status" value="1"/>
</dbReference>